<keyword evidence="2" id="KW-1185">Reference proteome</keyword>
<name>A0A5N6NFB1_9ASTR</name>
<comment type="caution">
    <text evidence="1">The sequence shown here is derived from an EMBL/GenBank/DDBJ whole genome shotgun (WGS) entry which is preliminary data.</text>
</comment>
<organism evidence="1 2">
    <name type="scientific">Mikania micrantha</name>
    <name type="common">bitter vine</name>
    <dbReference type="NCBI Taxonomy" id="192012"/>
    <lineage>
        <taxon>Eukaryota</taxon>
        <taxon>Viridiplantae</taxon>
        <taxon>Streptophyta</taxon>
        <taxon>Embryophyta</taxon>
        <taxon>Tracheophyta</taxon>
        <taxon>Spermatophyta</taxon>
        <taxon>Magnoliopsida</taxon>
        <taxon>eudicotyledons</taxon>
        <taxon>Gunneridae</taxon>
        <taxon>Pentapetalae</taxon>
        <taxon>asterids</taxon>
        <taxon>campanulids</taxon>
        <taxon>Asterales</taxon>
        <taxon>Asteraceae</taxon>
        <taxon>Asteroideae</taxon>
        <taxon>Heliantheae alliance</taxon>
        <taxon>Eupatorieae</taxon>
        <taxon>Mikania</taxon>
    </lineage>
</organism>
<proteinExistence type="predicted"/>
<dbReference type="PANTHER" id="PTHR47512:SF3">
    <property type="entry name" value="CHALCONE-FLAVONONE ISOMERASE FAMILY PROTEIN"/>
    <property type="match status" value="1"/>
</dbReference>
<dbReference type="PANTHER" id="PTHR47512">
    <property type="entry name" value="EXPRESSED PROTEIN"/>
    <property type="match status" value="1"/>
</dbReference>
<evidence type="ECO:0000313" key="1">
    <source>
        <dbReference type="EMBL" id="KAD4586552.1"/>
    </source>
</evidence>
<gene>
    <name evidence="1" type="ORF">E3N88_24153</name>
</gene>
<evidence type="ECO:0000313" key="2">
    <source>
        <dbReference type="Proteomes" id="UP000326396"/>
    </source>
</evidence>
<reference evidence="1 2" key="1">
    <citation type="submission" date="2019-05" db="EMBL/GenBank/DDBJ databases">
        <title>Mikania micrantha, genome provides insights into the molecular mechanism of rapid growth.</title>
        <authorList>
            <person name="Liu B."/>
        </authorList>
    </citation>
    <scope>NUCLEOTIDE SEQUENCE [LARGE SCALE GENOMIC DNA]</scope>
    <source>
        <strain evidence="1">NLD-2019</strain>
        <tissue evidence="1">Leaf</tissue>
    </source>
</reference>
<dbReference type="EMBL" id="SZYD01000012">
    <property type="protein sequence ID" value="KAD4586552.1"/>
    <property type="molecule type" value="Genomic_DNA"/>
</dbReference>
<sequence length="289" mass="31887">METPLSSRRITRSQALTMAVDNAIPMLSRVENESKQKNKHQEKEKPALIDITNSSPIVGLAMGSLKTPSSRCSKKRMMISNTMTPGSGETLLRGQVKTLLQKVEEEGVISKICFEPDPLMYKRFMNSPMALLAPTPANTPQLYNFSTSNNNDLESFTVSPVAENFNFTQMLNEAIAESNQENGGVNNEKNVITRSLFMEDDSESSDCNSLLTYQESNASVWSVLVNASTSEEYKDDADYEDVVVDELCEGMSKISVIKGTGKHTRFVYNSDGELEGELSSSSSSSKIDQ</sequence>
<dbReference type="OrthoDB" id="162989at2759"/>
<accession>A0A5N6NFB1</accession>
<dbReference type="Proteomes" id="UP000326396">
    <property type="component" value="Linkage Group LG2"/>
</dbReference>
<dbReference type="AlphaFoldDB" id="A0A5N6NFB1"/>
<protein>
    <submittedName>
        <fullName evidence="1">Uncharacterized protein</fullName>
    </submittedName>
</protein>